<keyword evidence="7" id="KW-0067">ATP-binding</keyword>
<feature type="domain" description="ABC transmembrane type-1" evidence="12">
    <location>
        <begin position="176"/>
        <end position="455"/>
    </location>
</feature>
<dbReference type="GO" id="GO:0008233">
    <property type="term" value="F:peptidase activity"/>
    <property type="evidence" value="ECO:0007669"/>
    <property type="project" value="InterPro"/>
</dbReference>
<evidence type="ECO:0000259" key="12">
    <source>
        <dbReference type="PROSITE" id="PS50929"/>
    </source>
</evidence>
<dbReference type="Pfam" id="PF00005">
    <property type="entry name" value="ABC_tran"/>
    <property type="match status" value="1"/>
</dbReference>
<dbReference type="InterPro" id="IPR036640">
    <property type="entry name" value="ABC1_TM_sf"/>
</dbReference>
<dbReference type="GO" id="GO:0005524">
    <property type="term" value="F:ATP binding"/>
    <property type="evidence" value="ECO:0007669"/>
    <property type="project" value="UniProtKB-KW"/>
</dbReference>
<dbReference type="InterPro" id="IPR039421">
    <property type="entry name" value="Type_1_exporter"/>
</dbReference>
<dbReference type="InterPro" id="IPR027417">
    <property type="entry name" value="P-loop_NTPase"/>
</dbReference>
<reference evidence="14" key="1">
    <citation type="submission" date="2022-03" db="EMBL/GenBank/DDBJ databases">
        <title>Description of Abyssus ytuae gen. nov., sp. nov., a novel member of the family Flavobacteriaceae isolated from the sediment of Mariana Trench.</title>
        <authorList>
            <person name="Zhang J."/>
            <person name="Xu X."/>
        </authorList>
    </citation>
    <scope>NUCLEOTIDE SEQUENCE</scope>
    <source>
        <strain evidence="14">MT3330</strain>
    </source>
</reference>
<dbReference type="Proteomes" id="UP000831290">
    <property type="component" value="Chromosome"/>
</dbReference>
<keyword evidence="15" id="KW-1185">Reference proteome</keyword>
<protein>
    <submittedName>
        <fullName evidence="14">Peptidase domain-containing ABC transporter</fullName>
    </submittedName>
</protein>
<dbReference type="PROSITE" id="PS50990">
    <property type="entry name" value="PEPTIDASE_C39"/>
    <property type="match status" value="1"/>
</dbReference>
<organism evidence="14 15">
    <name type="scientific">Abyssalbus ytuae</name>
    <dbReference type="NCBI Taxonomy" id="2926907"/>
    <lineage>
        <taxon>Bacteria</taxon>
        <taxon>Pseudomonadati</taxon>
        <taxon>Bacteroidota</taxon>
        <taxon>Flavobacteriia</taxon>
        <taxon>Flavobacteriales</taxon>
        <taxon>Flavobacteriaceae</taxon>
        <taxon>Abyssalbus</taxon>
    </lineage>
</organism>
<evidence type="ECO:0000256" key="9">
    <source>
        <dbReference type="ARBA" id="ARBA00023136"/>
    </source>
</evidence>
<dbReference type="PROSITE" id="PS50929">
    <property type="entry name" value="ABC_TM1F"/>
    <property type="match status" value="1"/>
</dbReference>
<dbReference type="Gene3D" id="3.90.70.10">
    <property type="entry name" value="Cysteine proteinases"/>
    <property type="match status" value="1"/>
</dbReference>
<evidence type="ECO:0000256" key="10">
    <source>
        <dbReference type="SAM" id="Phobius"/>
    </source>
</evidence>
<feature type="domain" description="Peptidase C39" evidence="13">
    <location>
        <begin position="9"/>
        <end position="128"/>
    </location>
</feature>
<dbReference type="KEGG" id="fbm:MQE35_00145"/>
<keyword evidence="8 10" id="KW-1133">Transmembrane helix</keyword>
<dbReference type="GO" id="GO:0005886">
    <property type="term" value="C:plasma membrane"/>
    <property type="evidence" value="ECO:0007669"/>
    <property type="project" value="UniProtKB-SubCell"/>
</dbReference>
<evidence type="ECO:0000256" key="7">
    <source>
        <dbReference type="ARBA" id="ARBA00022840"/>
    </source>
</evidence>
<feature type="transmembrane region" description="Helical" evidence="10">
    <location>
        <begin position="310"/>
        <end position="331"/>
    </location>
</feature>
<dbReference type="RefSeq" id="WP_255843394.1">
    <property type="nucleotide sequence ID" value="NZ_CP094358.1"/>
</dbReference>
<name>A0A9E7D228_9FLAO</name>
<dbReference type="AlphaFoldDB" id="A0A9E7D228"/>
<dbReference type="SUPFAM" id="SSF52540">
    <property type="entry name" value="P-loop containing nucleoside triphosphate hydrolases"/>
    <property type="match status" value="1"/>
</dbReference>
<dbReference type="SMART" id="SM00382">
    <property type="entry name" value="AAA"/>
    <property type="match status" value="1"/>
</dbReference>
<dbReference type="PANTHER" id="PTHR43394">
    <property type="entry name" value="ATP-DEPENDENT PERMEASE MDL1, MITOCHONDRIAL"/>
    <property type="match status" value="1"/>
</dbReference>
<evidence type="ECO:0000256" key="6">
    <source>
        <dbReference type="ARBA" id="ARBA00022801"/>
    </source>
</evidence>
<comment type="subcellular location">
    <subcellularLocation>
        <location evidence="1">Cell membrane</location>
        <topology evidence="1">Multi-pass membrane protein</topology>
    </subcellularLocation>
</comment>
<feature type="transmembrane region" description="Helical" evidence="10">
    <location>
        <begin position="209"/>
        <end position="227"/>
    </location>
</feature>
<keyword evidence="3" id="KW-1003">Cell membrane</keyword>
<evidence type="ECO:0000259" key="13">
    <source>
        <dbReference type="PROSITE" id="PS50990"/>
    </source>
</evidence>
<dbReference type="FunFam" id="3.40.50.300:FF:000299">
    <property type="entry name" value="ABC transporter ATP-binding protein/permease"/>
    <property type="match status" value="1"/>
</dbReference>
<evidence type="ECO:0000256" key="2">
    <source>
        <dbReference type="ARBA" id="ARBA00022448"/>
    </source>
</evidence>
<evidence type="ECO:0000313" key="14">
    <source>
        <dbReference type="EMBL" id="UOB17723.1"/>
    </source>
</evidence>
<dbReference type="EMBL" id="CP094358">
    <property type="protein sequence ID" value="UOB17723.1"/>
    <property type="molecule type" value="Genomic_DNA"/>
</dbReference>
<keyword evidence="5" id="KW-0547">Nucleotide-binding</keyword>
<dbReference type="CDD" id="cd02418">
    <property type="entry name" value="Peptidase_C39B"/>
    <property type="match status" value="1"/>
</dbReference>
<dbReference type="GO" id="GO:0006508">
    <property type="term" value="P:proteolysis"/>
    <property type="evidence" value="ECO:0007669"/>
    <property type="project" value="InterPro"/>
</dbReference>
<evidence type="ECO:0000256" key="3">
    <source>
        <dbReference type="ARBA" id="ARBA00022475"/>
    </source>
</evidence>
<evidence type="ECO:0000313" key="15">
    <source>
        <dbReference type="Proteomes" id="UP000831290"/>
    </source>
</evidence>
<evidence type="ECO:0000256" key="1">
    <source>
        <dbReference type="ARBA" id="ARBA00004651"/>
    </source>
</evidence>
<dbReference type="CDD" id="cd18571">
    <property type="entry name" value="ABC_6TM_peptidase_like"/>
    <property type="match status" value="1"/>
</dbReference>
<keyword evidence="9 10" id="KW-0472">Membrane</keyword>
<dbReference type="SUPFAM" id="SSF90123">
    <property type="entry name" value="ABC transporter transmembrane region"/>
    <property type="match status" value="1"/>
</dbReference>
<feature type="transmembrane region" description="Helical" evidence="10">
    <location>
        <begin position="172"/>
        <end position="189"/>
    </location>
</feature>
<dbReference type="PANTHER" id="PTHR43394:SF1">
    <property type="entry name" value="ATP-BINDING CASSETTE SUB-FAMILY B MEMBER 10, MITOCHONDRIAL"/>
    <property type="match status" value="1"/>
</dbReference>
<feature type="transmembrane region" description="Helical" evidence="10">
    <location>
        <begin position="283"/>
        <end position="304"/>
    </location>
</feature>
<dbReference type="Gene3D" id="1.20.1560.10">
    <property type="entry name" value="ABC transporter type 1, transmembrane domain"/>
    <property type="match status" value="1"/>
</dbReference>
<evidence type="ECO:0000256" key="4">
    <source>
        <dbReference type="ARBA" id="ARBA00022692"/>
    </source>
</evidence>
<evidence type="ECO:0000259" key="11">
    <source>
        <dbReference type="PROSITE" id="PS50893"/>
    </source>
</evidence>
<dbReference type="PROSITE" id="PS50893">
    <property type="entry name" value="ABC_TRANSPORTER_2"/>
    <property type="match status" value="1"/>
</dbReference>
<accession>A0A9E7D228</accession>
<gene>
    <name evidence="14" type="ORF">MQE35_00145</name>
</gene>
<dbReference type="Gene3D" id="3.40.50.300">
    <property type="entry name" value="P-loop containing nucleotide triphosphate hydrolases"/>
    <property type="match status" value="1"/>
</dbReference>
<dbReference type="InterPro" id="IPR003593">
    <property type="entry name" value="AAA+_ATPase"/>
</dbReference>
<dbReference type="Pfam" id="PF00664">
    <property type="entry name" value="ABC_membrane"/>
    <property type="match status" value="1"/>
</dbReference>
<evidence type="ECO:0000256" key="5">
    <source>
        <dbReference type="ARBA" id="ARBA00022741"/>
    </source>
</evidence>
<dbReference type="GO" id="GO:0015421">
    <property type="term" value="F:ABC-type oligopeptide transporter activity"/>
    <property type="evidence" value="ECO:0007669"/>
    <property type="project" value="TreeGrafter"/>
</dbReference>
<dbReference type="InterPro" id="IPR011527">
    <property type="entry name" value="ABC1_TM_dom"/>
</dbReference>
<sequence>MSKFPHYKQADQKDCGPTCIKIVAKYYGKIIHIQNLRELAETTREGSSLLGLSEAAEKIGFHTIGVKLDFKKLLEVPLPAIVHWNKNHFVVVHKIKNNDIYISDPAHGLLKYNKTQFIKSWIGNNADENTEEGIALLIEPTPKFYDYEESEDEKSKFNFRFISKYLLKYKKFIFQLAIGLLAGSLLQLIVPFLTQSIVDVGIQNQDINFIYLILFAQLFLFFGRTALDVIRGWILLHLSTRINISLISDFFIKLMNLPISFFDTKMTGDILQRINDHKRIEKILTTSSLNVLFSMFNLLVFGLVLAYYSLLIFTIFLFGSTLYFAWVIFFFKRRKDLDYKRFSQVSQEQSKVIELINGMQDIKLHNAERQMRWNWEFVQIRLFKLGIKSLALEQTQSVGSSFINELKNILITVLSAKLVIDGQITLGMMMAISYIVGQLNAPVTQLINFLRDAQDAKISLDRLGEIHNKEDEENSDEQKIFNIPEDSDFELKNVSFRYVGGLDPVIKKLDLKIPANKITAIVGVSGSGKTTLMKLLLKFYEPETGDIYVSNHNLKNISQRVWRNQCGVVMQEGYIFNDTIARNIAVGNDFIDKKKLLNAITVANIQSYIDDLPLGVNTRIGLEGIGLSTGQKQRLLIARAVYKNPKILFFDEATSALDANNEKIIMENLNEFFKNKTAVIIAHRLSTVKNAHQIVVLDKGKIVEVGAHKELTKLKGNYYNLVKNQLELGN</sequence>
<keyword evidence="4 10" id="KW-0812">Transmembrane</keyword>
<dbReference type="Pfam" id="PF03412">
    <property type="entry name" value="Peptidase_C39"/>
    <property type="match status" value="1"/>
</dbReference>
<keyword evidence="6" id="KW-0378">Hydrolase</keyword>
<dbReference type="GO" id="GO:0016887">
    <property type="term" value="F:ATP hydrolysis activity"/>
    <property type="evidence" value="ECO:0007669"/>
    <property type="project" value="InterPro"/>
</dbReference>
<feature type="domain" description="ABC transporter" evidence="11">
    <location>
        <begin position="489"/>
        <end position="724"/>
    </location>
</feature>
<dbReference type="InterPro" id="IPR005074">
    <property type="entry name" value="Peptidase_C39"/>
</dbReference>
<keyword evidence="2" id="KW-0813">Transport</keyword>
<dbReference type="InterPro" id="IPR003439">
    <property type="entry name" value="ABC_transporter-like_ATP-bd"/>
</dbReference>
<proteinExistence type="predicted"/>
<evidence type="ECO:0000256" key="8">
    <source>
        <dbReference type="ARBA" id="ARBA00022989"/>
    </source>
</evidence>